<dbReference type="OrthoDB" id="5395048at2"/>
<dbReference type="Pfam" id="PF13190">
    <property type="entry name" value="PDGLE"/>
    <property type="match status" value="1"/>
</dbReference>
<evidence type="ECO:0000256" key="7">
    <source>
        <dbReference type="SAM" id="Phobius"/>
    </source>
</evidence>
<dbReference type="Gene3D" id="1.10.1760.20">
    <property type="match status" value="1"/>
</dbReference>
<keyword evidence="6 7" id="KW-0472">Membrane</keyword>
<keyword evidence="4 7" id="KW-0812">Transmembrane</keyword>
<dbReference type="AlphaFoldDB" id="A0A1M6RRP6"/>
<dbReference type="PANTHER" id="PTHR34229:SF1">
    <property type="entry name" value="METAL TRANSPORT PROTEIN HI_1621-RELATED"/>
    <property type="match status" value="1"/>
</dbReference>
<keyword evidence="10" id="KW-1185">Reference proteome</keyword>
<dbReference type="Proteomes" id="UP000184386">
    <property type="component" value="Unassembled WGS sequence"/>
</dbReference>
<comment type="subcellular location">
    <subcellularLocation>
        <location evidence="1">Cell membrane</location>
        <topology evidence="1">Multi-pass membrane protein</topology>
    </subcellularLocation>
</comment>
<feature type="transmembrane region" description="Helical" evidence="7">
    <location>
        <begin position="139"/>
        <end position="161"/>
    </location>
</feature>
<evidence type="ECO:0000256" key="1">
    <source>
        <dbReference type="ARBA" id="ARBA00004651"/>
    </source>
</evidence>
<feature type="transmembrane region" description="Helical" evidence="7">
    <location>
        <begin position="106"/>
        <end position="127"/>
    </location>
</feature>
<feature type="domain" description="PDGLE" evidence="8">
    <location>
        <begin position="223"/>
        <end position="323"/>
    </location>
</feature>
<keyword evidence="3" id="KW-1003">Cell membrane</keyword>
<keyword evidence="2" id="KW-0813">Transport</keyword>
<feature type="transmembrane region" description="Helical" evidence="7">
    <location>
        <begin position="302"/>
        <end position="322"/>
    </location>
</feature>
<dbReference type="InterPro" id="IPR025937">
    <property type="entry name" value="PDGLE_dom"/>
</dbReference>
<evidence type="ECO:0000313" key="10">
    <source>
        <dbReference type="Proteomes" id="UP000184386"/>
    </source>
</evidence>
<evidence type="ECO:0000256" key="3">
    <source>
        <dbReference type="ARBA" id="ARBA00022475"/>
    </source>
</evidence>
<accession>A0A1M6RRP6</accession>
<name>A0A1M6RRP6_9FIRM</name>
<evidence type="ECO:0000256" key="2">
    <source>
        <dbReference type="ARBA" id="ARBA00022448"/>
    </source>
</evidence>
<dbReference type="RefSeq" id="WP_073275922.1">
    <property type="nucleotide sequence ID" value="NZ_FRAC01000011.1"/>
</dbReference>
<proteinExistence type="predicted"/>
<evidence type="ECO:0000259" key="8">
    <source>
        <dbReference type="Pfam" id="PF13190"/>
    </source>
</evidence>
<keyword evidence="5 7" id="KW-1133">Transmembrane helix</keyword>
<dbReference type="GO" id="GO:0005886">
    <property type="term" value="C:plasma membrane"/>
    <property type="evidence" value="ECO:0007669"/>
    <property type="project" value="UniProtKB-SubCell"/>
</dbReference>
<dbReference type="GO" id="GO:0000041">
    <property type="term" value="P:transition metal ion transport"/>
    <property type="evidence" value="ECO:0007669"/>
    <property type="project" value="InterPro"/>
</dbReference>
<feature type="transmembrane region" description="Helical" evidence="7">
    <location>
        <begin position="181"/>
        <end position="203"/>
    </location>
</feature>
<organism evidence="9 10">
    <name type="scientific">Anaerocolumna jejuensis DSM 15929</name>
    <dbReference type="NCBI Taxonomy" id="1121322"/>
    <lineage>
        <taxon>Bacteria</taxon>
        <taxon>Bacillati</taxon>
        <taxon>Bacillota</taxon>
        <taxon>Clostridia</taxon>
        <taxon>Lachnospirales</taxon>
        <taxon>Lachnospiraceae</taxon>
        <taxon>Anaerocolumna</taxon>
    </lineage>
</organism>
<evidence type="ECO:0000256" key="6">
    <source>
        <dbReference type="ARBA" id="ARBA00023136"/>
    </source>
</evidence>
<feature type="transmembrane region" description="Helical" evidence="7">
    <location>
        <begin position="224"/>
        <end position="243"/>
    </location>
</feature>
<evidence type="ECO:0000313" key="9">
    <source>
        <dbReference type="EMBL" id="SHK35084.1"/>
    </source>
</evidence>
<dbReference type="Pfam" id="PF01891">
    <property type="entry name" value="CbiM"/>
    <property type="match status" value="1"/>
</dbReference>
<dbReference type="STRING" id="1121322.SAMN02745136_02270"/>
<evidence type="ECO:0000256" key="4">
    <source>
        <dbReference type="ARBA" id="ARBA00022692"/>
    </source>
</evidence>
<dbReference type="EMBL" id="FRAC01000011">
    <property type="protein sequence ID" value="SHK35084.1"/>
    <property type="molecule type" value="Genomic_DNA"/>
</dbReference>
<protein>
    <submittedName>
        <fullName evidence="9">Cobalt/nickel transport system permease protein</fullName>
    </submittedName>
</protein>
<sequence length="332" mass="35162">MHMADALIAPAVAATMYAASGATTAFSIKRVRLENDPKKIPTMGIMSAFVFAAQMINFTIPGTGSSGHLCGGLLLSILLGPYAGFLSMVSVLLIQCLLFADGGLLALGANIWNMAFYGCFVGYLLIYRPLTKKTFNRKRIMIASVLGSVISLQLGAFSVTLETLLSGITALSFGQFLALMQPIHLAIGTVEGLITGTVVIFLYNTRPELLKKDAPEGKFSFQKVMVILGIAVFLIGGGLSLAASKNPDGLEWSIEKITGNTEVDTKDKYADTVETAAKVQEKTALLPDYSFPDSSSPAGTSFSGIIGAAIVAALTIGCSVLFKMFRKKDSTT</sequence>
<dbReference type="InterPro" id="IPR002751">
    <property type="entry name" value="CbiM/NikMN"/>
</dbReference>
<feature type="transmembrane region" description="Helical" evidence="7">
    <location>
        <begin position="40"/>
        <end position="60"/>
    </location>
</feature>
<reference evidence="9 10" key="1">
    <citation type="submission" date="2016-11" db="EMBL/GenBank/DDBJ databases">
        <authorList>
            <person name="Jaros S."/>
            <person name="Januszkiewicz K."/>
            <person name="Wedrychowicz H."/>
        </authorList>
    </citation>
    <scope>NUCLEOTIDE SEQUENCE [LARGE SCALE GENOMIC DNA]</scope>
    <source>
        <strain evidence="9 10">DSM 15929</strain>
    </source>
</reference>
<dbReference type="PANTHER" id="PTHR34229">
    <property type="entry name" value="METAL TRANSPORT PROTEIN HI_1621-RELATED"/>
    <property type="match status" value="1"/>
</dbReference>
<evidence type="ECO:0000256" key="5">
    <source>
        <dbReference type="ARBA" id="ARBA00022989"/>
    </source>
</evidence>
<feature type="transmembrane region" description="Helical" evidence="7">
    <location>
        <begin position="72"/>
        <end position="100"/>
    </location>
</feature>
<gene>
    <name evidence="9" type="ORF">SAMN02745136_02270</name>
</gene>